<dbReference type="GO" id="GO:0005524">
    <property type="term" value="F:ATP binding"/>
    <property type="evidence" value="ECO:0007669"/>
    <property type="project" value="UniProtKB-KW"/>
</dbReference>
<dbReference type="PROSITE" id="PS50893">
    <property type="entry name" value="ABC_TRANSPORTER_2"/>
    <property type="match status" value="1"/>
</dbReference>
<dbReference type="Proteomes" id="UP000050443">
    <property type="component" value="Unassembled WGS sequence"/>
</dbReference>
<dbReference type="EMBL" id="JRLF01000012">
    <property type="protein sequence ID" value="KQB39820.1"/>
    <property type="molecule type" value="Genomic_DNA"/>
</dbReference>
<dbReference type="InterPro" id="IPR050763">
    <property type="entry name" value="ABC_transporter_ATP-binding"/>
</dbReference>
<evidence type="ECO:0000256" key="1">
    <source>
        <dbReference type="ARBA" id="ARBA00022448"/>
    </source>
</evidence>
<dbReference type="PANTHER" id="PTHR42711">
    <property type="entry name" value="ABC TRANSPORTER ATP-BINDING PROTEIN"/>
    <property type="match status" value="1"/>
</dbReference>
<evidence type="ECO:0000259" key="4">
    <source>
        <dbReference type="PROSITE" id="PS50893"/>
    </source>
</evidence>
<dbReference type="Pfam" id="PF00005">
    <property type="entry name" value="ABC_tran"/>
    <property type="match status" value="1"/>
</dbReference>
<comment type="caution">
    <text evidence="5">The sequence shown here is derived from an EMBL/GenBank/DDBJ whole genome shotgun (WGS) entry which is preliminary data.</text>
</comment>
<dbReference type="SMART" id="SM00382">
    <property type="entry name" value="AAA"/>
    <property type="match status" value="1"/>
</dbReference>
<keyword evidence="1" id="KW-0813">Transport</keyword>
<dbReference type="InterPro" id="IPR003593">
    <property type="entry name" value="AAA+_ATPase"/>
</dbReference>
<proteinExistence type="predicted"/>
<reference evidence="5 6" key="1">
    <citation type="submission" date="2014-09" db="EMBL/GenBank/DDBJ databases">
        <title>Genome sequence of Flavobacterium aquidurense RC62.</title>
        <authorList>
            <person name="Kim J.F."/>
            <person name="Kwak M.-J."/>
        </authorList>
    </citation>
    <scope>NUCLEOTIDE SEQUENCE [LARGE SCALE GENOMIC DNA]</scope>
    <source>
        <strain evidence="5 6">RC62</strain>
    </source>
</reference>
<accession>A0A0N8VMN5</accession>
<dbReference type="GO" id="GO:0016887">
    <property type="term" value="F:ATP hydrolysis activity"/>
    <property type="evidence" value="ECO:0007669"/>
    <property type="project" value="InterPro"/>
</dbReference>
<gene>
    <name evidence="5" type="ORF">RC62_1514</name>
</gene>
<keyword evidence="3" id="KW-0067">ATP-binding</keyword>
<keyword evidence="2" id="KW-0547">Nucleotide-binding</keyword>
<dbReference type="SUPFAM" id="SSF52540">
    <property type="entry name" value="P-loop containing nucleoside triphosphate hydrolases"/>
    <property type="match status" value="1"/>
</dbReference>
<feature type="domain" description="ABC transporter" evidence="4">
    <location>
        <begin position="4"/>
        <end position="218"/>
    </location>
</feature>
<dbReference type="STRING" id="362413.RC62_1514"/>
<dbReference type="AlphaFoldDB" id="A0A0N8VMN5"/>
<dbReference type="PATRIC" id="fig|362413.3.peg.1475"/>
<dbReference type="Gene3D" id="3.40.50.300">
    <property type="entry name" value="P-loop containing nucleotide triphosphate hydrolases"/>
    <property type="match status" value="1"/>
</dbReference>
<evidence type="ECO:0000256" key="3">
    <source>
        <dbReference type="ARBA" id="ARBA00022840"/>
    </source>
</evidence>
<dbReference type="PANTHER" id="PTHR42711:SF17">
    <property type="entry name" value="ABC TRANSPORTER ATP-BINDING PROTEIN"/>
    <property type="match status" value="1"/>
</dbReference>
<dbReference type="InterPro" id="IPR003439">
    <property type="entry name" value="ABC_transporter-like_ATP-bd"/>
</dbReference>
<organism evidence="5 6">
    <name type="scientific">Flavobacterium aquidurense</name>
    <dbReference type="NCBI Taxonomy" id="362413"/>
    <lineage>
        <taxon>Bacteria</taxon>
        <taxon>Pseudomonadati</taxon>
        <taxon>Bacteroidota</taxon>
        <taxon>Flavobacteriia</taxon>
        <taxon>Flavobacteriales</taxon>
        <taxon>Flavobacteriaceae</taxon>
        <taxon>Flavobacterium</taxon>
    </lineage>
</organism>
<dbReference type="RefSeq" id="WP_055096631.1">
    <property type="nucleotide sequence ID" value="NZ_JRLF01000012.1"/>
</dbReference>
<sequence length="220" mass="25536">MNILEIKNLNKSFKNKQVLKNLSFQFCTGETTVIFGRNGSGKSTLLKLIYGSLKPDTLELMINGELLKENNVVLDNRIGYLPQENFLPKQFKVSEIISMYFNNGEKQDKIFYAPRINNIQNRKIGQLSMGERRYFEIILLGNLNHKFLLLDEPFSMVEPLFVEIIKDFLNTLKQTKGIILTDHYYEDVMQIADKIFLIVNGNKIQINSKTDLIKYGYLTH</sequence>
<evidence type="ECO:0000313" key="6">
    <source>
        <dbReference type="Proteomes" id="UP000050443"/>
    </source>
</evidence>
<dbReference type="OrthoDB" id="9801987at2"/>
<protein>
    <submittedName>
        <fullName evidence="5">ABC transporter</fullName>
    </submittedName>
</protein>
<evidence type="ECO:0000256" key="2">
    <source>
        <dbReference type="ARBA" id="ARBA00022741"/>
    </source>
</evidence>
<evidence type="ECO:0000313" key="5">
    <source>
        <dbReference type="EMBL" id="KQB39820.1"/>
    </source>
</evidence>
<dbReference type="InterPro" id="IPR027417">
    <property type="entry name" value="P-loop_NTPase"/>
</dbReference>
<name>A0A0N8VMN5_9FLAO</name>